<evidence type="ECO:0000256" key="3">
    <source>
        <dbReference type="ARBA" id="ARBA00022840"/>
    </source>
</evidence>
<dbReference type="PIRSF" id="PIRSF002583">
    <property type="entry name" value="Hsp90"/>
    <property type="match status" value="1"/>
</dbReference>
<reference evidence="6 8" key="1">
    <citation type="submission" date="2015-05" db="EMBL/GenBank/DDBJ databases">
        <title>Genome assembly of Archangium gephyra DSM 2261.</title>
        <authorList>
            <person name="Sharma G."/>
            <person name="Subramanian S."/>
        </authorList>
    </citation>
    <scope>NUCLEOTIDE SEQUENCE [LARGE SCALE GENOMIC DNA]</scope>
    <source>
        <strain evidence="6 8">DSM 2261</strain>
    </source>
</reference>
<dbReference type="GO" id="GO:0016887">
    <property type="term" value="F:ATP hydrolysis activity"/>
    <property type="evidence" value="ECO:0007669"/>
    <property type="project" value="InterPro"/>
</dbReference>
<dbReference type="InterPro" id="IPR020575">
    <property type="entry name" value="Hsp90_N"/>
</dbReference>
<dbReference type="NCBIfam" id="NF010683">
    <property type="entry name" value="PRK14083.1"/>
    <property type="match status" value="1"/>
</dbReference>
<evidence type="ECO:0000313" key="6">
    <source>
        <dbReference type="EMBL" id="AKJ01144.1"/>
    </source>
</evidence>
<dbReference type="PANTHER" id="PTHR11528">
    <property type="entry name" value="HEAT SHOCK PROTEIN 90 FAMILY MEMBER"/>
    <property type="match status" value="1"/>
</dbReference>
<dbReference type="AlphaFoldDB" id="A0AAC8Q4V3"/>
<dbReference type="GO" id="GO:0140662">
    <property type="term" value="F:ATP-dependent protein folding chaperone"/>
    <property type="evidence" value="ECO:0007669"/>
    <property type="project" value="InterPro"/>
</dbReference>
<dbReference type="KEGG" id="age:AA314_02770"/>
<proteinExistence type="inferred from homology"/>
<feature type="binding site" evidence="5">
    <location>
        <position position="72"/>
    </location>
    <ligand>
        <name>ATP</name>
        <dbReference type="ChEBI" id="CHEBI:30616"/>
    </ligand>
</feature>
<evidence type="ECO:0000256" key="4">
    <source>
        <dbReference type="ARBA" id="ARBA00023186"/>
    </source>
</evidence>
<dbReference type="InterPro" id="IPR036890">
    <property type="entry name" value="HATPase_C_sf"/>
</dbReference>
<keyword evidence="4" id="KW-0143">Chaperone</keyword>
<feature type="binding site" evidence="5">
    <location>
        <position position="161"/>
    </location>
    <ligand>
        <name>ATP</name>
        <dbReference type="ChEBI" id="CHEBI:30616"/>
    </ligand>
</feature>
<comment type="similarity">
    <text evidence="1">Belongs to the heat shock protein 90 family.</text>
</comment>
<dbReference type="InterPro" id="IPR020568">
    <property type="entry name" value="Ribosomal_Su5_D2-typ_SF"/>
</dbReference>
<dbReference type="Proteomes" id="UP000035579">
    <property type="component" value="Chromosome"/>
</dbReference>
<gene>
    <name evidence="6" type="ORF">AA314_02770</name>
    <name evidence="7" type="ORF">ATI61_114146</name>
</gene>
<dbReference type="SUPFAM" id="SSF55874">
    <property type="entry name" value="ATPase domain of HSP90 chaperone/DNA topoisomerase II/histidine kinase"/>
    <property type="match status" value="1"/>
</dbReference>
<dbReference type="Proteomes" id="UP000256345">
    <property type="component" value="Unassembled WGS sequence"/>
</dbReference>
<evidence type="ECO:0000256" key="2">
    <source>
        <dbReference type="ARBA" id="ARBA00022741"/>
    </source>
</evidence>
<dbReference type="InterPro" id="IPR001404">
    <property type="entry name" value="Hsp90_fam"/>
</dbReference>
<reference evidence="7 9" key="2">
    <citation type="submission" date="2018-08" db="EMBL/GenBank/DDBJ databases">
        <title>Genomic Encyclopedia of Archaeal and Bacterial Type Strains, Phase II (KMG-II): from individual species to whole genera.</title>
        <authorList>
            <person name="Goeker M."/>
        </authorList>
    </citation>
    <scope>NUCLEOTIDE SEQUENCE [LARGE SCALE GENOMIC DNA]</scope>
    <source>
        <strain evidence="7 9">DSM 2261</strain>
    </source>
</reference>
<dbReference type="Gene3D" id="3.30.565.10">
    <property type="entry name" value="Histidine kinase-like ATPase, C-terminal domain"/>
    <property type="match status" value="1"/>
</dbReference>
<evidence type="ECO:0000256" key="5">
    <source>
        <dbReference type="PIRSR" id="PIRSR002583-1"/>
    </source>
</evidence>
<feature type="binding site" evidence="5">
    <location>
        <position position="34"/>
    </location>
    <ligand>
        <name>ATP</name>
        <dbReference type="ChEBI" id="CHEBI:30616"/>
    </ligand>
</feature>
<dbReference type="Gene3D" id="3.30.230.80">
    <property type="match status" value="1"/>
</dbReference>
<keyword evidence="9" id="KW-1185">Reference proteome</keyword>
<dbReference type="EMBL" id="CP011509">
    <property type="protein sequence ID" value="AKJ01144.1"/>
    <property type="molecule type" value="Genomic_DNA"/>
</dbReference>
<dbReference type="SUPFAM" id="SSF54211">
    <property type="entry name" value="Ribosomal protein S5 domain 2-like"/>
    <property type="match status" value="1"/>
</dbReference>
<accession>A0AAC8Q4V3</accession>
<evidence type="ECO:0000256" key="1">
    <source>
        <dbReference type="ARBA" id="ARBA00008239"/>
    </source>
</evidence>
<evidence type="ECO:0000313" key="8">
    <source>
        <dbReference type="Proteomes" id="UP000035579"/>
    </source>
</evidence>
<evidence type="ECO:0000313" key="9">
    <source>
        <dbReference type="Proteomes" id="UP000256345"/>
    </source>
</evidence>
<evidence type="ECO:0000313" key="7">
    <source>
        <dbReference type="EMBL" id="REG24538.1"/>
    </source>
</evidence>
<protein>
    <submittedName>
        <fullName evidence="6">Chaperone protein HtpG</fullName>
    </submittedName>
    <submittedName>
        <fullName evidence="7">Molecular chaperone HtpG</fullName>
    </submittedName>
</protein>
<dbReference type="Pfam" id="PF13589">
    <property type="entry name" value="HATPase_c_3"/>
    <property type="match status" value="1"/>
</dbReference>
<dbReference type="PRINTS" id="PR00775">
    <property type="entry name" value="HEATSHOCK90"/>
</dbReference>
<dbReference type="GO" id="GO:0005524">
    <property type="term" value="F:ATP binding"/>
    <property type="evidence" value="ECO:0007669"/>
    <property type="project" value="UniProtKB-KW"/>
</dbReference>
<dbReference type="EMBL" id="QUMU01000014">
    <property type="protein sequence ID" value="REG24538.1"/>
    <property type="molecule type" value="Genomic_DNA"/>
</dbReference>
<dbReference type="GO" id="GO:0051082">
    <property type="term" value="F:unfolded protein binding"/>
    <property type="evidence" value="ECO:0007669"/>
    <property type="project" value="InterPro"/>
</dbReference>
<dbReference type="RefSeq" id="WP_047855803.1">
    <property type="nucleotide sequence ID" value="NZ_CP011509.1"/>
</dbReference>
<feature type="binding site" evidence="5">
    <location>
        <position position="30"/>
    </location>
    <ligand>
        <name>ATP</name>
        <dbReference type="ChEBI" id="CHEBI:30616"/>
    </ligand>
</feature>
<organism evidence="6 8">
    <name type="scientific">Archangium gephyra</name>
    <dbReference type="NCBI Taxonomy" id="48"/>
    <lineage>
        <taxon>Bacteria</taxon>
        <taxon>Pseudomonadati</taxon>
        <taxon>Myxococcota</taxon>
        <taxon>Myxococcia</taxon>
        <taxon>Myxococcales</taxon>
        <taxon>Cystobacterineae</taxon>
        <taxon>Archangiaceae</taxon>
        <taxon>Archangium</taxon>
    </lineage>
</organism>
<name>A0AAC8Q4V3_9BACT</name>
<keyword evidence="2 5" id="KW-0547">Nucleotide-binding</keyword>
<keyword evidence="3 5" id="KW-0067">ATP-binding</keyword>
<sequence length="609" mass="68456">MDHRFQVNLRGVIDLLSHHLYSTPGVFVRELLQNATDAIRARRHLEPSHPGTVRLELIEKQDGGLPTLLFSDDGVGLTEEELHRFLATIGESSKRETLEARRDDFIGQFGIGLLSCFMVCDELLVVTRSAKGDGRTMEWRGRHDGTYAVRPSEHPLEHPGTQVFLVARADAAEYFTAERVRQLAVHYGGLLPFPIHLTVDGRAEHLNPAPPPWRSEYASAGERRAALLAYGREVFGQDFVDCIPLRTEAGQVEGVAFVLPFSPHFNARQKHRVYLKDMLLSESAENLLPEWAFFVKCVVNAQGLRPTASREAFYEDATLARARDALGQCLRQYLVELAHGDPRTLQRLIALHGLSVKALALDDDDFYRLVIHWLPFETTLGMMTLGQYRQSFASVRYVNTLDAFRQVARVAAAQGLCILNGAYTHDTALLEKLPRLLPDAQVELFSAAQLPQGFEELTAEERQTVARLRQVATEALEPFRCEVSIKKFLPPEVPTLYGDVDDGAFRRDVERAREETDELYASVLEGALAESREEERPQLCFNLRNPVVRRLARVRDDAQLKLSVEMLYVQALLLGHRPLNAREMALLNRGLLGLIAARLDDDEGTGGMH</sequence>